<accession>A0A938BUR2</accession>
<comment type="similarity">
    <text evidence="1">Belongs to the ABC transporter superfamily.</text>
</comment>
<evidence type="ECO:0000256" key="3">
    <source>
        <dbReference type="ARBA" id="ARBA00022741"/>
    </source>
</evidence>
<keyword evidence="3" id="KW-0547">Nucleotide-binding</keyword>
<dbReference type="GO" id="GO:0016887">
    <property type="term" value="F:ATP hydrolysis activity"/>
    <property type="evidence" value="ECO:0007669"/>
    <property type="project" value="InterPro"/>
</dbReference>
<dbReference type="SMART" id="SM00382">
    <property type="entry name" value="AAA"/>
    <property type="match status" value="1"/>
</dbReference>
<dbReference type="InterPro" id="IPR003593">
    <property type="entry name" value="AAA+_ATPase"/>
</dbReference>
<evidence type="ECO:0000256" key="1">
    <source>
        <dbReference type="ARBA" id="ARBA00005417"/>
    </source>
</evidence>
<name>A0A938BUR2_UNCW3</name>
<reference evidence="6" key="1">
    <citation type="submission" date="2019-03" db="EMBL/GenBank/DDBJ databases">
        <title>Lake Tanganyika Metagenome-Assembled Genomes (MAGs).</title>
        <authorList>
            <person name="Tran P."/>
        </authorList>
    </citation>
    <scope>NUCLEOTIDE SEQUENCE</scope>
    <source>
        <strain evidence="6">K_DeepCast_150m_m2_040</strain>
    </source>
</reference>
<dbReference type="SUPFAM" id="SSF52540">
    <property type="entry name" value="P-loop containing nucleoside triphosphate hydrolases"/>
    <property type="match status" value="1"/>
</dbReference>
<dbReference type="PANTHER" id="PTHR43335">
    <property type="entry name" value="ABC TRANSPORTER, ATP-BINDING PROTEIN"/>
    <property type="match status" value="1"/>
</dbReference>
<dbReference type="CDD" id="cd03230">
    <property type="entry name" value="ABC_DR_subfamily_A"/>
    <property type="match status" value="1"/>
</dbReference>
<dbReference type="InterPro" id="IPR003439">
    <property type="entry name" value="ABC_transporter-like_ATP-bd"/>
</dbReference>
<dbReference type="EMBL" id="VGIR01000070">
    <property type="protein sequence ID" value="MBM3332248.1"/>
    <property type="molecule type" value="Genomic_DNA"/>
</dbReference>
<proteinExistence type="inferred from homology"/>
<dbReference type="Proteomes" id="UP000779900">
    <property type="component" value="Unassembled WGS sequence"/>
</dbReference>
<feature type="domain" description="ABC transporter" evidence="5">
    <location>
        <begin position="12"/>
        <end position="243"/>
    </location>
</feature>
<gene>
    <name evidence="6" type="ORF">FJY68_10460</name>
</gene>
<evidence type="ECO:0000256" key="4">
    <source>
        <dbReference type="ARBA" id="ARBA00022840"/>
    </source>
</evidence>
<evidence type="ECO:0000256" key="2">
    <source>
        <dbReference type="ARBA" id="ARBA00022448"/>
    </source>
</evidence>
<comment type="caution">
    <text evidence="6">The sequence shown here is derived from an EMBL/GenBank/DDBJ whole genome shotgun (WGS) entry which is preliminary data.</text>
</comment>
<keyword evidence="4 6" id="KW-0067">ATP-binding</keyword>
<evidence type="ECO:0000259" key="5">
    <source>
        <dbReference type="PROSITE" id="PS50893"/>
    </source>
</evidence>
<protein>
    <submittedName>
        <fullName evidence="6">ABC transporter ATP-binding protein</fullName>
    </submittedName>
</protein>
<dbReference type="GO" id="GO:0005524">
    <property type="term" value="F:ATP binding"/>
    <property type="evidence" value="ECO:0007669"/>
    <property type="project" value="UniProtKB-KW"/>
</dbReference>
<keyword evidence="2" id="KW-0813">Transport</keyword>
<evidence type="ECO:0000313" key="6">
    <source>
        <dbReference type="EMBL" id="MBM3332248.1"/>
    </source>
</evidence>
<organism evidence="6 7">
    <name type="scientific">candidate division WOR-3 bacterium</name>
    <dbReference type="NCBI Taxonomy" id="2052148"/>
    <lineage>
        <taxon>Bacteria</taxon>
        <taxon>Bacteria division WOR-3</taxon>
    </lineage>
</organism>
<dbReference type="Gene3D" id="3.40.50.300">
    <property type="entry name" value="P-loop containing nucleotide triphosphate hydrolases"/>
    <property type="match status" value="1"/>
</dbReference>
<evidence type="ECO:0000313" key="7">
    <source>
        <dbReference type="Proteomes" id="UP000779900"/>
    </source>
</evidence>
<dbReference type="InterPro" id="IPR027417">
    <property type="entry name" value="P-loop_NTPase"/>
</dbReference>
<sequence>MASLSEPVISVTRLSKVYRSGFRMKRIQALTDISLEVERGEIFGFLGPNGAGKTTFIKVLMGLTEPTTGGALVFGRPPRDAAAKARLGFLPESPYFYDHLTAREFLSLATRLSAVPKSEAAGRITGLLRLLRMEIAADVQMRGFSRGMLQRMGIAQALVADPELVVLDEPMGGLDPIGRKEFRDIIVDLRDRGKTVFFSTHILSDVEMICDRVGIVIEGRMAEVGRLSEILTGEVESVEVTVRGVTGKTQKILERVSRHTIKSGDELLLTVKSEEEVEKIMAICREVGGIRVVGIVPHRPTLEDYFMAHVAQAGRKP</sequence>
<dbReference type="Pfam" id="PF00005">
    <property type="entry name" value="ABC_tran"/>
    <property type="match status" value="1"/>
</dbReference>
<dbReference type="PROSITE" id="PS50893">
    <property type="entry name" value="ABC_TRANSPORTER_2"/>
    <property type="match status" value="1"/>
</dbReference>
<dbReference type="AlphaFoldDB" id="A0A938BUR2"/>